<dbReference type="AlphaFoldDB" id="A0A803YF82"/>
<organism evidence="1 2">
    <name type="scientific">Meleagris gallopavo</name>
    <name type="common">Wild turkey</name>
    <dbReference type="NCBI Taxonomy" id="9103"/>
    <lineage>
        <taxon>Eukaryota</taxon>
        <taxon>Metazoa</taxon>
        <taxon>Chordata</taxon>
        <taxon>Craniata</taxon>
        <taxon>Vertebrata</taxon>
        <taxon>Euteleostomi</taxon>
        <taxon>Archelosauria</taxon>
        <taxon>Archosauria</taxon>
        <taxon>Dinosauria</taxon>
        <taxon>Saurischia</taxon>
        <taxon>Theropoda</taxon>
        <taxon>Coelurosauria</taxon>
        <taxon>Aves</taxon>
        <taxon>Neognathae</taxon>
        <taxon>Galloanserae</taxon>
        <taxon>Galliformes</taxon>
        <taxon>Phasianidae</taxon>
        <taxon>Meleagridinae</taxon>
        <taxon>Meleagris</taxon>
    </lineage>
</organism>
<reference evidence="1" key="2">
    <citation type="submission" date="2025-08" db="UniProtKB">
        <authorList>
            <consortium name="Ensembl"/>
        </authorList>
    </citation>
    <scope>IDENTIFICATION</scope>
</reference>
<evidence type="ECO:0000313" key="2">
    <source>
        <dbReference type="Proteomes" id="UP000001645"/>
    </source>
</evidence>
<sequence length="273" mass="30061">MGMLWGHNGDPMGTLWRTLWGPYRHTVGTLRGHYGAIIGSQCPDLISPSPQLPNFLQKIPDYGLYSHDVEFINHHLRLHTRGRVLYQLAVSLCRAAVWGYFAGVRLEVLALTRHPELGCIRARWRLVGVPFHLCLLRFYRRDKRDLLRSAHTLSPLSPPCHLCVPIGTAEPVGTVLPLSLLSPLSPFVSIVTSVSPFVTPVVPLCPHRPHLSPLSPLSPFVPTVTCVSPLSPLSPLSPFVTIVPIVISVSPLSPFVTTIPHIPMSPLPPMSPL</sequence>
<accession>A0A803YF82</accession>
<dbReference type="GeneTree" id="ENSGT00390000008658"/>
<dbReference type="InParanoid" id="A0A803YF82"/>
<dbReference type="PANTHER" id="PTHR31094:SF2">
    <property type="entry name" value="RIKEN CDNA 2310061I04 GENE"/>
    <property type="match status" value="1"/>
</dbReference>
<dbReference type="InterPro" id="IPR018790">
    <property type="entry name" value="DUF2358"/>
</dbReference>
<evidence type="ECO:0000313" key="1">
    <source>
        <dbReference type="Ensembl" id="ENSMGAP00000030429.1"/>
    </source>
</evidence>
<dbReference type="PANTHER" id="PTHR31094">
    <property type="entry name" value="RIKEN CDNA 2310061I04 GENE"/>
    <property type="match status" value="1"/>
</dbReference>
<keyword evidence="2" id="KW-1185">Reference proteome</keyword>
<gene>
    <name evidence="1" type="primary">CUNH6orf136</name>
</gene>
<dbReference type="Ensembl" id="ENSMGAT00000025954.1">
    <property type="protein sequence ID" value="ENSMGAP00000030429.1"/>
    <property type="gene ID" value="ENSMGAG00000018623.1"/>
</dbReference>
<proteinExistence type="predicted"/>
<dbReference type="Proteomes" id="UP000001645">
    <property type="component" value="Unplaced"/>
</dbReference>
<name>A0A803YF82_MELGA</name>
<dbReference type="Pfam" id="PF10184">
    <property type="entry name" value="DUF2358"/>
    <property type="match status" value="1"/>
</dbReference>
<reference evidence="1" key="1">
    <citation type="journal article" date="2010" name="PLoS Biol.">
        <title>Multi-platform next-generation sequencing of the domestic turkey (Meleagris gallopavo): genome assembly and analysis.</title>
        <authorList>
            <person name="Dalloul R.A."/>
            <person name="Long J.A."/>
            <person name="Zimin A.V."/>
            <person name="Aslam L."/>
            <person name="Beal K."/>
            <person name="Blomberg L.A."/>
            <person name="Bouffard P."/>
            <person name="Burt D.W."/>
            <person name="Crasta O."/>
            <person name="Crooijmans R.P."/>
            <person name="Cooper K."/>
            <person name="Coulombe R.A."/>
            <person name="De S."/>
            <person name="Delany M.E."/>
            <person name="Dodgson J.B."/>
            <person name="Dong J.J."/>
            <person name="Evans C."/>
            <person name="Frederickson K.M."/>
            <person name="Flicek P."/>
            <person name="Florea L."/>
            <person name="Folkerts O."/>
            <person name="Groenen M.A."/>
            <person name="Harkins T.T."/>
            <person name="Herrero J."/>
            <person name="Hoffmann S."/>
            <person name="Megens H.J."/>
            <person name="Jiang A."/>
            <person name="de Jong P."/>
            <person name="Kaiser P."/>
            <person name="Kim H."/>
            <person name="Kim K.W."/>
            <person name="Kim S."/>
            <person name="Langenberger D."/>
            <person name="Lee M.K."/>
            <person name="Lee T."/>
            <person name="Mane S."/>
            <person name="Marcais G."/>
            <person name="Marz M."/>
            <person name="McElroy A.P."/>
            <person name="Modise T."/>
            <person name="Nefedov M."/>
            <person name="Notredame C."/>
            <person name="Paton I.R."/>
            <person name="Payne W.S."/>
            <person name="Pertea G."/>
            <person name="Prickett D."/>
            <person name="Puiu D."/>
            <person name="Qioa D."/>
            <person name="Raineri E."/>
            <person name="Ruffier M."/>
            <person name="Salzberg S.L."/>
            <person name="Schatz M.C."/>
            <person name="Scheuring C."/>
            <person name="Schmidt C.J."/>
            <person name="Schroeder S."/>
            <person name="Searle S.M."/>
            <person name="Smith E.J."/>
            <person name="Smith J."/>
            <person name="Sonstegard T.S."/>
            <person name="Stadler P.F."/>
            <person name="Tafer H."/>
            <person name="Tu Z.J."/>
            <person name="Van Tassell C.P."/>
            <person name="Vilella A.J."/>
            <person name="Williams K.P."/>
            <person name="Yorke J.A."/>
            <person name="Zhang L."/>
            <person name="Zhang H.B."/>
            <person name="Zhang X."/>
            <person name="Zhang Y."/>
            <person name="Reed K.M."/>
        </authorList>
    </citation>
    <scope>NUCLEOTIDE SEQUENCE [LARGE SCALE GENOMIC DNA]</scope>
</reference>
<protein>
    <submittedName>
        <fullName evidence="1">Uncharacterized protein</fullName>
    </submittedName>
</protein>
<reference evidence="1" key="3">
    <citation type="submission" date="2025-09" db="UniProtKB">
        <authorList>
            <consortium name="Ensembl"/>
        </authorList>
    </citation>
    <scope>IDENTIFICATION</scope>
</reference>